<comment type="similarity">
    <text evidence="1">Belongs to the Cu-Zn superoxide dismutase family.</text>
</comment>
<accession>H5SJS3</accession>
<dbReference type="GO" id="GO:0006801">
    <property type="term" value="P:superoxide metabolic process"/>
    <property type="evidence" value="ECO:0007669"/>
    <property type="project" value="InterPro"/>
</dbReference>
<feature type="transmembrane region" description="Helical" evidence="2">
    <location>
        <begin position="183"/>
        <end position="205"/>
    </location>
</feature>
<reference evidence="4" key="1">
    <citation type="journal article" date="2005" name="Environ. Microbiol.">
        <title>Genetic and functional properties of uncultivated thermophilic crenarchaeotes from a subsurface gold mine as revealed by analysis of genome fragments.</title>
        <authorList>
            <person name="Nunoura T."/>
            <person name="Hirayama H."/>
            <person name="Takami H."/>
            <person name="Oida H."/>
            <person name="Nishi S."/>
            <person name="Shimamura S."/>
            <person name="Suzuki Y."/>
            <person name="Inagaki F."/>
            <person name="Takai K."/>
            <person name="Nealson K.H."/>
            <person name="Horikoshi K."/>
        </authorList>
    </citation>
    <scope>NUCLEOTIDE SEQUENCE</scope>
</reference>
<dbReference type="Pfam" id="PF00080">
    <property type="entry name" value="Sod_Cu"/>
    <property type="match status" value="1"/>
</dbReference>
<feature type="domain" description="Superoxide dismutase copper/zinc binding" evidence="3">
    <location>
        <begin position="42"/>
        <end position="173"/>
    </location>
</feature>
<keyword evidence="2" id="KW-0472">Membrane</keyword>
<dbReference type="SUPFAM" id="SSF49329">
    <property type="entry name" value="Cu,Zn superoxide dismutase-like"/>
    <property type="match status" value="1"/>
</dbReference>
<dbReference type="PANTHER" id="PTHR10003">
    <property type="entry name" value="SUPEROXIDE DISMUTASE CU-ZN -RELATED"/>
    <property type="match status" value="1"/>
</dbReference>
<dbReference type="AlphaFoldDB" id="H5SJS3"/>
<sequence length="207" mass="21790">MRRVIYAVSVLGAVWVLLGSVTVWAVGERAVATLRDAEGKVLGVALFVQESQGVRISVTVKGLSSGEHGIHIHSVGKCEPPDFLSAGPHFNPTNKKHGLNNPEGPHAGDLPNLVVNEDGSAVYEHVTNLVTLTPGELSLFDEDGSALVIHAGPDDQSTDPAGNSGARVLCGVITPMKAASLRLPSMITTMLLLAAVALVVWLLLFHR</sequence>
<keyword evidence="2" id="KW-1133">Transmembrane helix</keyword>
<gene>
    <name evidence="4" type="ORF">HGMM_F37H05C02</name>
</gene>
<dbReference type="InterPro" id="IPR024134">
    <property type="entry name" value="SOD_Cu/Zn_/chaperone"/>
</dbReference>
<dbReference type="GO" id="GO:0005507">
    <property type="term" value="F:copper ion binding"/>
    <property type="evidence" value="ECO:0007669"/>
    <property type="project" value="InterPro"/>
</dbReference>
<evidence type="ECO:0000256" key="1">
    <source>
        <dbReference type="ARBA" id="ARBA00010457"/>
    </source>
</evidence>
<dbReference type="CDD" id="cd00305">
    <property type="entry name" value="Cu-Zn_Superoxide_Dismutase"/>
    <property type="match status" value="1"/>
</dbReference>
<dbReference type="InterPro" id="IPR001424">
    <property type="entry name" value="SOD_Cu_Zn_dom"/>
</dbReference>
<evidence type="ECO:0000259" key="3">
    <source>
        <dbReference type="Pfam" id="PF00080"/>
    </source>
</evidence>
<proteinExistence type="inferred from homology"/>
<organism evidence="4">
    <name type="scientific">uncultured Acetothermia bacterium</name>
    <dbReference type="NCBI Taxonomy" id="236499"/>
    <lineage>
        <taxon>Bacteria</taxon>
        <taxon>Candidatus Bipolaricaulota</taxon>
        <taxon>environmental samples</taxon>
    </lineage>
</organism>
<dbReference type="EMBL" id="AP011747">
    <property type="protein sequence ID" value="BAL56409.1"/>
    <property type="molecule type" value="Genomic_DNA"/>
</dbReference>
<dbReference type="InterPro" id="IPR036423">
    <property type="entry name" value="SOD-like_Cu/Zn_dom_sf"/>
</dbReference>
<reference evidence="4" key="2">
    <citation type="journal article" date="2012" name="PLoS ONE">
        <title>A Deeply Branching Thermophilic Bacterium with an Ancient Acetyl-CoA Pathway Dominates a Subsurface Ecosystem.</title>
        <authorList>
            <person name="Takami H."/>
            <person name="Noguchi H."/>
            <person name="Takaki Y."/>
            <person name="Uchiyama I."/>
            <person name="Toyoda A."/>
            <person name="Nishi S."/>
            <person name="Chee G.-J."/>
            <person name="Arai W."/>
            <person name="Nunoura T."/>
            <person name="Itoh T."/>
            <person name="Hattori M."/>
            <person name="Takai K."/>
        </authorList>
    </citation>
    <scope>NUCLEOTIDE SEQUENCE</scope>
</reference>
<keyword evidence="2" id="KW-0812">Transmembrane</keyword>
<evidence type="ECO:0000313" key="4">
    <source>
        <dbReference type="EMBL" id="BAL56409.1"/>
    </source>
</evidence>
<dbReference type="Gene3D" id="2.60.40.200">
    <property type="entry name" value="Superoxide dismutase, copper/zinc binding domain"/>
    <property type="match status" value="1"/>
</dbReference>
<name>H5SJS3_9BACT</name>
<evidence type="ECO:0000256" key="2">
    <source>
        <dbReference type="SAM" id="Phobius"/>
    </source>
</evidence>
<protein>
    <submittedName>
        <fullName evidence="4">Cu/Zn superoxide dismutase</fullName>
    </submittedName>
</protein>